<evidence type="ECO:0000256" key="1">
    <source>
        <dbReference type="ARBA" id="ARBA00011028"/>
    </source>
</evidence>
<dbReference type="GO" id="GO:0046872">
    <property type="term" value="F:metal ion binding"/>
    <property type="evidence" value="ECO:0007669"/>
    <property type="project" value="InterPro"/>
</dbReference>
<dbReference type="Gene3D" id="3.40.50.1980">
    <property type="entry name" value="Nitrogenase molybdenum iron protein domain"/>
    <property type="match status" value="2"/>
</dbReference>
<dbReference type="RefSeq" id="WP_099342187.1">
    <property type="nucleotide sequence ID" value="NZ_CP032098.1"/>
</dbReference>
<keyword evidence="7" id="KW-1185">Reference proteome</keyword>
<feature type="signal peptide" evidence="4">
    <location>
        <begin position="1"/>
        <end position="18"/>
    </location>
</feature>
<comment type="similarity">
    <text evidence="1">Belongs to the bacterial solute-binding protein 9 family.</text>
</comment>
<name>A0A2G1DIE6_9BACT</name>
<reference evidence="6 7" key="1">
    <citation type="submission" date="2017-09" db="EMBL/GenBank/DDBJ databases">
        <title>Arcobacter canalis sp. nov., a new species isolated from a water canal contaminated with urban sewage.</title>
        <authorList>
            <person name="Perez-Cataluna A."/>
            <person name="Salas-Masso N."/>
            <person name="Figueras M.J."/>
        </authorList>
    </citation>
    <scope>NUCLEOTIDE SEQUENCE [LARGE SCALE GENOMIC DNA]</scope>
    <source>
        <strain evidence="6 7">F98-3</strain>
    </source>
</reference>
<evidence type="ECO:0000256" key="3">
    <source>
        <dbReference type="ARBA" id="ARBA00022729"/>
    </source>
</evidence>
<feature type="chain" id="PRO_5044573568" evidence="4">
    <location>
        <begin position="19"/>
        <end position="262"/>
    </location>
</feature>
<dbReference type="AlphaFoldDB" id="A0A2G1DIE6"/>
<gene>
    <name evidence="5" type="ORF">AMOL_0862</name>
    <name evidence="6" type="ORF">CPU12_05980</name>
</gene>
<evidence type="ECO:0000313" key="5">
    <source>
        <dbReference type="EMBL" id="AXX91856.1"/>
    </source>
</evidence>
<evidence type="ECO:0000256" key="2">
    <source>
        <dbReference type="ARBA" id="ARBA00022448"/>
    </source>
</evidence>
<dbReference type="InterPro" id="IPR050492">
    <property type="entry name" value="Bact_metal-bind_prot9"/>
</dbReference>
<dbReference type="Proteomes" id="UP000221222">
    <property type="component" value="Unassembled WGS sequence"/>
</dbReference>
<keyword evidence="3 4" id="KW-0732">Signal</keyword>
<organism evidence="6 7">
    <name type="scientific">Malaciobacter molluscorum LMG 25693</name>
    <dbReference type="NCBI Taxonomy" id="870501"/>
    <lineage>
        <taxon>Bacteria</taxon>
        <taxon>Pseudomonadati</taxon>
        <taxon>Campylobacterota</taxon>
        <taxon>Epsilonproteobacteria</taxon>
        <taxon>Campylobacterales</taxon>
        <taxon>Arcobacteraceae</taxon>
        <taxon>Malaciobacter</taxon>
    </lineage>
</organism>
<dbReference type="InterPro" id="IPR006127">
    <property type="entry name" value="ZnuA-like"/>
</dbReference>
<dbReference type="PANTHER" id="PTHR42953:SF3">
    <property type="entry name" value="HIGH-AFFINITY ZINC UPTAKE SYSTEM PROTEIN ZNUA"/>
    <property type="match status" value="1"/>
</dbReference>
<evidence type="ECO:0000313" key="8">
    <source>
        <dbReference type="Proteomes" id="UP000262712"/>
    </source>
</evidence>
<dbReference type="EMBL" id="CP032098">
    <property type="protein sequence ID" value="AXX91856.1"/>
    <property type="molecule type" value="Genomic_DNA"/>
</dbReference>
<accession>A0A2G1DIE6</accession>
<dbReference type="PANTHER" id="PTHR42953">
    <property type="entry name" value="HIGH-AFFINITY ZINC UPTAKE SYSTEM PROTEIN ZNUA-RELATED"/>
    <property type="match status" value="1"/>
</dbReference>
<dbReference type="Proteomes" id="UP000262712">
    <property type="component" value="Chromosome"/>
</dbReference>
<evidence type="ECO:0000313" key="6">
    <source>
        <dbReference type="EMBL" id="PHO18265.1"/>
    </source>
</evidence>
<protein>
    <submittedName>
        <fullName evidence="5">Metal-binding protein, ZntC/ZnuA family</fullName>
    </submittedName>
</protein>
<reference evidence="5 8" key="2">
    <citation type="submission" date="2018-08" db="EMBL/GenBank/DDBJ databases">
        <title>Complete genome of the Arcobacter molluscorum type strain LMG 25693.</title>
        <authorList>
            <person name="Miller W.G."/>
            <person name="Yee E."/>
            <person name="Bono J.L."/>
        </authorList>
    </citation>
    <scope>NUCLEOTIDE SEQUENCE [LARGE SCALE GENOMIC DNA]</scope>
    <source>
        <strain evidence="5 8">CECT 7696</strain>
    </source>
</reference>
<dbReference type="SUPFAM" id="SSF53807">
    <property type="entry name" value="Helical backbone' metal receptor"/>
    <property type="match status" value="1"/>
</dbReference>
<dbReference type="KEGG" id="amol:AMOL_0862"/>
<dbReference type="EMBL" id="NXFY01000007">
    <property type="protein sequence ID" value="PHO18265.1"/>
    <property type="molecule type" value="Genomic_DNA"/>
</dbReference>
<keyword evidence="2" id="KW-0813">Transport</keyword>
<sequence length="262" mass="31285">MKKVLITLFFLSFSFLFAQSKISVAIPPLQFIVEKIAKNHIFADSLFSENYFEDYPSKSYLRKLSYSPIYLSLNLQREKSYIADLKAISRIKIIDVTKGINKIDGNPYLWMDPLSFRKIVINVYDEIVKLDNKNEKLYKANLDKFLRDIDAIFLSIKEQLFSLSSYDFYTFNDYWDYYAKRFRLNLYKKKKETLDAKEISDTITFTRKHDIKYFLIDPTDPKKIVDFFAKNSEAKPLVNNIFEKNWQANIFIFTQKIYDMYK</sequence>
<evidence type="ECO:0000256" key="4">
    <source>
        <dbReference type="SAM" id="SignalP"/>
    </source>
</evidence>
<dbReference type="GO" id="GO:0030001">
    <property type="term" value="P:metal ion transport"/>
    <property type="evidence" value="ECO:0007669"/>
    <property type="project" value="InterPro"/>
</dbReference>
<evidence type="ECO:0000313" key="7">
    <source>
        <dbReference type="Proteomes" id="UP000221222"/>
    </source>
</evidence>
<proteinExistence type="inferred from homology"/>
<dbReference type="Pfam" id="PF01297">
    <property type="entry name" value="ZnuA"/>
    <property type="match status" value="1"/>
</dbReference>